<protein>
    <submittedName>
        <fullName evidence="1">Uncharacterized protein</fullName>
    </submittedName>
</protein>
<proteinExistence type="predicted"/>
<reference evidence="1" key="2">
    <citation type="submission" date="2015-03" db="EMBL/GenBank/DDBJ databases">
        <authorList>
            <person name="Chow C.-E.T."/>
            <person name="Winget D.M."/>
            <person name="White R.A.III."/>
            <person name="Hallam S.J."/>
            <person name="Suttle C.A."/>
        </authorList>
    </citation>
    <scope>NUCLEOTIDE SEQUENCE</scope>
    <source>
        <strain evidence="1">H4084949</strain>
    </source>
</reference>
<dbReference type="EMBL" id="KR029591">
    <property type="protein sequence ID" value="AKH47299.1"/>
    <property type="molecule type" value="Genomic_DNA"/>
</dbReference>
<organism evidence="1">
    <name type="scientific">uncultured marine virus</name>
    <dbReference type="NCBI Taxonomy" id="186617"/>
    <lineage>
        <taxon>Viruses</taxon>
        <taxon>environmental samples</taxon>
    </lineage>
</organism>
<sequence length="94" mass="10576">MTDLTPEKLRELRADILKRNRGTTHWSGCEDEHRDCMILKLLAEVERLEEALADKPPPADAVLLAKANRMLHERCEALESEVDRLAGLDNAGEA</sequence>
<name>A0A0F7L413_9VIRU</name>
<evidence type="ECO:0000313" key="1">
    <source>
        <dbReference type="EMBL" id="AKH47299.1"/>
    </source>
</evidence>
<accession>A0A0F7L413</accession>
<reference evidence="1" key="1">
    <citation type="journal article" date="2015" name="Front. Microbiol.">
        <title>Combining genomic sequencing methods to explore viral diversity and reveal potential virus-host interactions.</title>
        <authorList>
            <person name="Chow C.E."/>
            <person name="Winget D.M."/>
            <person name="White R.A.III."/>
            <person name="Hallam S.J."/>
            <person name="Suttle C.A."/>
        </authorList>
    </citation>
    <scope>NUCLEOTIDE SEQUENCE</scope>
    <source>
        <strain evidence="1">H4084949</strain>
    </source>
</reference>